<evidence type="ECO:0000256" key="3">
    <source>
        <dbReference type="ARBA" id="ARBA00012841"/>
    </source>
</evidence>
<dbReference type="NCBIfam" id="TIGR00458">
    <property type="entry name" value="aspS_nondisc"/>
    <property type="match status" value="1"/>
</dbReference>
<evidence type="ECO:0000313" key="13">
    <source>
        <dbReference type="EMBL" id="KAK8059779.1"/>
    </source>
</evidence>
<evidence type="ECO:0000256" key="5">
    <source>
        <dbReference type="ARBA" id="ARBA00022598"/>
    </source>
</evidence>
<evidence type="ECO:0000256" key="6">
    <source>
        <dbReference type="ARBA" id="ARBA00022741"/>
    </source>
</evidence>
<dbReference type="InterPro" id="IPR004523">
    <property type="entry name" value="Asp-tRNA_synthase_2"/>
</dbReference>
<dbReference type="Proteomes" id="UP001446871">
    <property type="component" value="Unassembled WGS sequence"/>
</dbReference>
<dbReference type="GO" id="GO:0016874">
    <property type="term" value="F:ligase activity"/>
    <property type="evidence" value="ECO:0007669"/>
    <property type="project" value="UniProtKB-KW"/>
</dbReference>
<dbReference type="EC" id="6.1.1.12" evidence="3"/>
<dbReference type="InterPro" id="IPR006195">
    <property type="entry name" value="aa-tRNA-synth_II"/>
</dbReference>
<comment type="subcellular location">
    <subcellularLocation>
        <location evidence="1">Cytoplasm</location>
    </subcellularLocation>
</comment>
<gene>
    <name evidence="13" type="ORF">PG996_009709</name>
</gene>
<keyword evidence="7" id="KW-0067">ATP-binding</keyword>
<evidence type="ECO:0000256" key="1">
    <source>
        <dbReference type="ARBA" id="ARBA00004496"/>
    </source>
</evidence>
<dbReference type="NCBIfam" id="NF003483">
    <property type="entry name" value="PRK05159.1"/>
    <property type="match status" value="1"/>
</dbReference>
<feature type="compositionally biased region" description="Polar residues" evidence="11">
    <location>
        <begin position="1"/>
        <end position="27"/>
    </location>
</feature>
<feature type="domain" description="Aminoacyl-transfer RNA synthetases class-II family profile" evidence="12">
    <location>
        <begin position="263"/>
        <end position="563"/>
    </location>
</feature>
<organism evidence="13 14">
    <name type="scientific">Apiospora saccharicola</name>
    <dbReference type="NCBI Taxonomy" id="335842"/>
    <lineage>
        <taxon>Eukaryota</taxon>
        <taxon>Fungi</taxon>
        <taxon>Dikarya</taxon>
        <taxon>Ascomycota</taxon>
        <taxon>Pezizomycotina</taxon>
        <taxon>Sordariomycetes</taxon>
        <taxon>Xylariomycetidae</taxon>
        <taxon>Amphisphaeriales</taxon>
        <taxon>Apiosporaceae</taxon>
        <taxon>Apiospora</taxon>
    </lineage>
</organism>
<evidence type="ECO:0000256" key="4">
    <source>
        <dbReference type="ARBA" id="ARBA00022490"/>
    </source>
</evidence>
<dbReference type="InterPro" id="IPR045864">
    <property type="entry name" value="aa-tRNA-synth_II/BPL/LPL"/>
</dbReference>
<name>A0ABR1UPM1_9PEZI</name>
<evidence type="ECO:0000256" key="9">
    <source>
        <dbReference type="ARBA" id="ARBA00023146"/>
    </source>
</evidence>
<evidence type="ECO:0000256" key="11">
    <source>
        <dbReference type="SAM" id="MobiDB-lite"/>
    </source>
</evidence>
<keyword evidence="4" id="KW-0963">Cytoplasm</keyword>
<evidence type="ECO:0000313" key="14">
    <source>
        <dbReference type="Proteomes" id="UP001446871"/>
    </source>
</evidence>
<accession>A0ABR1UPM1</accession>
<reference evidence="13 14" key="1">
    <citation type="submission" date="2023-01" db="EMBL/GenBank/DDBJ databases">
        <title>Analysis of 21 Apiospora genomes using comparative genomics revels a genus with tremendous synthesis potential of carbohydrate active enzymes and secondary metabolites.</title>
        <authorList>
            <person name="Sorensen T."/>
        </authorList>
    </citation>
    <scope>NUCLEOTIDE SEQUENCE [LARGE SCALE GENOMIC DNA]</scope>
    <source>
        <strain evidence="13 14">CBS 83171</strain>
    </source>
</reference>
<keyword evidence="8" id="KW-0648">Protein biosynthesis</keyword>
<evidence type="ECO:0000256" key="7">
    <source>
        <dbReference type="ARBA" id="ARBA00022840"/>
    </source>
</evidence>
<dbReference type="HAMAP" id="MF_02075">
    <property type="entry name" value="Asp_tRNA_synth_type2"/>
    <property type="match status" value="1"/>
</dbReference>
<dbReference type="PRINTS" id="PR01042">
    <property type="entry name" value="TRNASYNTHASP"/>
</dbReference>
<dbReference type="InterPro" id="IPR002312">
    <property type="entry name" value="Asp/Asn-tRNA-synth_IIb"/>
</dbReference>
<proteinExistence type="inferred from homology"/>
<feature type="region of interest" description="Disordered" evidence="11">
    <location>
        <begin position="1"/>
        <end position="97"/>
    </location>
</feature>
<dbReference type="InterPro" id="IPR012340">
    <property type="entry name" value="NA-bd_OB-fold"/>
</dbReference>
<keyword evidence="9" id="KW-0030">Aminoacyl-tRNA synthetase</keyword>
<keyword evidence="14" id="KW-1185">Reference proteome</keyword>
<dbReference type="Gene3D" id="2.40.50.140">
    <property type="entry name" value="Nucleic acid-binding proteins"/>
    <property type="match status" value="1"/>
</dbReference>
<comment type="catalytic activity">
    <reaction evidence="10">
        <text>tRNA(Asp) + L-aspartate + ATP = L-aspartyl-tRNA(Asp) + AMP + diphosphate</text>
        <dbReference type="Rhea" id="RHEA:19649"/>
        <dbReference type="Rhea" id="RHEA-COMP:9660"/>
        <dbReference type="Rhea" id="RHEA-COMP:9678"/>
        <dbReference type="ChEBI" id="CHEBI:29991"/>
        <dbReference type="ChEBI" id="CHEBI:30616"/>
        <dbReference type="ChEBI" id="CHEBI:33019"/>
        <dbReference type="ChEBI" id="CHEBI:78442"/>
        <dbReference type="ChEBI" id="CHEBI:78516"/>
        <dbReference type="ChEBI" id="CHEBI:456215"/>
        <dbReference type="EC" id="6.1.1.12"/>
    </reaction>
</comment>
<dbReference type="Gene3D" id="3.30.930.10">
    <property type="entry name" value="Bira Bifunctional Protein, Domain 2"/>
    <property type="match status" value="1"/>
</dbReference>
<dbReference type="Pfam" id="PF09924">
    <property type="entry name" value="LPG_synthase_C"/>
    <property type="match status" value="1"/>
</dbReference>
<keyword evidence="5 13" id="KW-0436">Ligase</keyword>
<dbReference type="PROSITE" id="PS50862">
    <property type="entry name" value="AA_TRNA_LIGASE_II"/>
    <property type="match status" value="1"/>
</dbReference>
<feature type="compositionally biased region" description="Low complexity" evidence="11">
    <location>
        <begin position="42"/>
        <end position="66"/>
    </location>
</feature>
<dbReference type="CDD" id="cd04320">
    <property type="entry name" value="AspRS_cyto_N"/>
    <property type="match status" value="1"/>
</dbReference>
<comment type="caution">
    <text evidence="13">The sequence shown here is derived from an EMBL/GenBank/DDBJ whole genome shotgun (WGS) entry which is preliminary data.</text>
</comment>
<dbReference type="PANTHER" id="PTHR43450">
    <property type="entry name" value="ASPARTYL-TRNA SYNTHETASE"/>
    <property type="match status" value="1"/>
</dbReference>
<evidence type="ECO:0000259" key="12">
    <source>
        <dbReference type="PROSITE" id="PS50862"/>
    </source>
</evidence>
<dbReference type="PANTHER" id="PTHR43450:SF2">
    <property type="entry name" value="ASPARTATE--TRNA LIGASE"/>
    <property type="match status" value="1"/>
</dbReference>
<evidence type="ECO:0000256" key="2">
    <source>
        <dbReference type="ARBA" id="ARBA00005312"/>
    </source>
</evidence>
<keyword evidence="6" id="KW-0547">Nucleotide-binding</keyword>
<sequence length="894" mass="100984">MPTLSSVPNPLARLTNSVGNRLRSSSTSKDKNGPKSPDSPKSPKSLHSSKSSQSSNINNGDASSEGRSSRRSEDRRASKLSKDERIHHERESIDSRRKEEFARALVEDDPEVRARYGQLGELTEFSSIEEISQLSAGTEVAFRARIFTQRRVSAHLDFVLFRDQTHSIQGVLTDADGSRHMVRWVQRLHPESLVHVVGKLKEPHGAVRSASHSNVEVDIHSIHLVNPASNLPGWDNYEPSDSLHTRLMSRVLDLRHPSNQAIFKIRSMITRTFRDTLDQSGFLEIQTPKLQPAATESGASVFKVNYFGRTAFLAQSPQLAKQMAISADMNKVFEVGPVFRAENSNTHRHLTEYTGLDIEMALHQDYHEMMMVVDRTLKAMIKAAQAMPELEVVRQRWPSEDAVVLEQTPVLHFLEGIEMLRADGRDVDIEDLSTRDEIRLGELVKEKYNSDLYILDKFPANARPFYTHKDDNPEFTNSFDIFLRGQEICTGGQRIHDAALLRESMAKAKIREDDMKEYLSAFDLGAPPHAGAGLGLERVVFLLLNLGDVRNATMFHRDPRSLPEKPPTLPHPEADTTKHWTYEEAPPIEKLIANYGDASNTSWLDDRFEIWRHSNGAAIGWAKQDRFAMVVGDPLCDQSQYADVTSAFIKHVTNELKLTPVWLLVSETVQHILAQNQKWRTLSCTEEQRVDSNNHHQPENYKANLRRVEREGIDIDEVHLDDAFMKRADKAIDAWKASRSEKGKQVHLTEIRPWVDQEHRRYFTAEKDGEVLCMVVLAQLAPRHGWQVKWAMDFPGSPSGTIEVLIEKALNAVSGPVTFGAGVSEKLTPGARLSGVRAKFLANSYELIVKSLRLTNKASFREKFGVVGESVYICYPRSGVGVQDLKEIVKFFED</sequence>
<evidence type="ECO:0000256" key="10">
    <source>
        <dbReference type="ARBA" id="ARBA00047904"/>
    </source>
</evidence>
<dbReference type="EMBL" id="JAQQWM010000006">
    <property type="protein sequence ID" value="KAK8059779.1"/>
    <property type="molecule type" value="Genomic_DNA"/>
</dbReference>
<evidence type="ECO:0000256" key="8">
    <source>
        <dbReference type="ARBA" id="ARBA00022917"/>
    </source>
</evidence>
<dbReference type="SUPFAM" id="SSF55681">
    <property type="entry name" value="Class II aaRS and biotin synthetases"/>
    <property type="match status" value="1"/>
</dbReference>
<dbReference type="Pfam" id="PF00152">
    <property type="entry name" value="tRNA-synt_2"/>
    <property type="match status" value="1"/>
</dbReference>
<comment type="similarity">
    <text evidence="2">Belongs to the class-II aminoacyl-tRNA synthetase family. Type 2 subfamily.</text>
</comment>
<dbReference type="InterPro" id="IPR004364">
    <property type="entry name" value="Aa-tRNA-synt_II"/>
</dbReference>
<dbReference type="InterPro" id="IPR024320">
    <property type="entry name" value="LPG_synthase_C"/>
</dbReference>
<dbReference type="SUPFAM" id="SSF50249">
    <property type="entry name" value="Nucleic acid-binding proteins"/>
    <property type="match status" value="1"/>
</dbReference>
<feature type="compositionally biased region" description="Basic and acidic residues" evidence="11">
    <location>
        <begin position="67"/>
        <end position="97"/>
    </location>
</feature>
<protein>
    <recommendedName>
        <fullName evidence="3">aspartate--tRNA ligase</fullName>
        <ecNumber evidence="3">6.1.1.12</ecNumber>
    </recommendedName>
</protein>